<dbReference type="PANTHER" id="PTHR43808">
    <property type="entry name" value="ACETYLORNITHINE DEACETYLASE"/>
    <property type="match status" value="1"/>
</dbReference>
<feature type="domain" description="Peptidase M20 dimerisation" evidence="6">
    <location>
        <begin position="185"/>
        <end position="281"/>
    </location>
</feature>
<dbReference type="Proteomes" id="UP000034883">
    <property type="component" value="Chromosome"/>
</dbReference>
<dbReference type="InterPro" id="IPR001261">
    <property type="entry name" value="ArgE/DapE_CS"/>
</dbReference>
<evidence type="ECO:0000313" key="8">
    <source>
        <dbReference type="Proteomes" id="UP000034883"/>
    </source>
</evidence>
<dbReference type="InterPro" id="IPR017150">
    <property type="entry name" value="Pept_M20_glutamate_carboxypep"/>
</dbReference>
<dbReference type="PIRSF" id="PIRSF037238">
    <property type="entry name" value="Carboxypeptidase_G2"/>
    <property type="match status" value="1"/>
</dbReference>
<evidence type="ECO:0000256" key="4">
    <source>
        <dbReference type="ARBA" id="ARBA00022833"/>
    </source>
</evidence>
<gene>
    <name evidence="7" type="ORF">DB32_005669</name>
</gene>
<dbReference type="Pfam" id="PF01546">
    <property type="entry name" value="Peptidase_M20"/>
    <property type="match status" value="1"/>
</dbReference>
<evidence type="ECO:0000313" key="7">
    <source>
        <dbReference type="EMBL" id="AKF08520.1"/>
    </source>
</evidence>
<dbReference type="STRING" id="927083.DB32_005669"/>
<keyword evidence="4" id="KW-0862">Zinc</keyword>
<feature type="active site" evidence="5">
    <location>
        <position position="86"/>
    </location>
</feature>
<dbReference type="Gene3D" id="3.30.70.360">
    <property type="match status" value="1"/>
</dbReference>
<evidence type="ECO:0000256" key="3">
    <source>
        <dbReference type="ARBA" id="ARBA00022801"/>
    </source>
</evidence>
<dbReference type="InterPro" id="IPR036264">
    <property type="entry name" value="Bact_exopeptidase_dim_dom"/>
</dbReference>
<keyword evidence="2" id="KW-0479">Metal-binding</keyword>
<dbReference type="GO" id="GO:0016787">
    <property type="term" value="F:hydrolase activity"/>
    <property type="evidence" value="ECO:0007669"/>
    <property type="project" value="UniProtKB-KW"/>
</dbReference>
<dbReference type="PANTHER" id="PTHR43808:SF9">
    <property type="entry name" value="BLL0789 PROTEIN"/>
    <property type="match status" value="1"/>
</dbReference>
<evidence type="ECO:0000259" key="6">
    <source>
        <dbReference type="Pfam" id="PF07687"/>
    </source>
</evidence>
<keyword evidence="8" id="KW-1185">Reference proteome</keyword>
<evidence type="ECO:0000256" key="2">
    <source>
        <dbReference type="ARBA" id="ARBA00022723"/>
    </source>
</evidence>
<dbReference type="AlphaFoldDB" id="A0A0F6YLN1"/>
<dbReference type="SUPFAM" id="SSF55031">
    <property type="entry name" value="Bacterial exopeptidase dimerisation domain"/>
    <property type="match status" value="1"/>
</dbReference>
<accession>A0A0F6YLN1</accession>
<dbReference type="KEGG" id="samy:DB32_005669"/>
<dbReference type="InterPro" id="IPR002933">
    <property type="entry name" value="Peptidase_M20"/>
</dbReference>
<dbReference type="SUPFAM" id="SSF53187">
    <property type="entry name" value="Zn-dependent exopeptidases"/>
    <property type="match status" value="1"/>
</dbReference>
<dbReference type="InterPro" id="IPR011650">
    <property type="entry name" value="Peptidase_M20_dimer"/>
</dbReference>
<keyword evidence="3" id="KW-0378">Hydrolase</keyword>
<protein>
    <submittedName>
        <fullName evidence="7">Acetylornithine deacetylase/Succinyl-diaminopimelate desuccinylase</fullName>
    </submittedName>
</protein>
<evidence type="ECO:0000256" key="5">
    <source>
        <dbReference type="PIRSR" id="PIRSR037238-1"/>
    </source>
</evidence>
<organism evidence="7 8">
    <name type="scientific">Sandaracinus amylolyticus</name>
    <dbReference type="NCBI Taxonomy" id="927083"/>
    <lineage>
        <taxon>Bacteria</taxon>
        <taxon>Pseudomonadati</taxon>
        <taxon>Myxococcota</taxon>
        <taxon>Polyangia</taxon>
        <taxon>Polyangiales</taxon>
        <taxon>Sandaracinaceae</taxon>
        <taxon>Sandaracinus</taxon>
    </lineage>
</organism>
<reference evidence="7 8" key="1">
    <citation type="submission" date="2015-03" db="EMBL/GenBank/DDBJ databases">
        <title>Genome assembly of Sandaracinus amylolyticus DSM 53668.</title>
        <authorList>
            <person name="Sharma G."/>
            <person name="Subramanian S."/>
        </authorList>
    </citation>
    <scope>NUCLEOTIDE SEQUENCE [LARGE SCALE GENOMIC DNA]</scope>
    <source>
        <strain evidence="7 8">DSM 53668</strain>
    </source>
</reference>
<dbReference type="InterPro" id="IPR050072">
    <property type="entry name" value="Peptidase_M20A"/>
</dbReference>
<evidence type="ECO:0000256" key="1">
    <source>
        <dbReference type="ARBA" id="ARBA00001947"/>
    </source>
</evidence>
<proteinExistence type="predicted"/>
<dbReference type="GO" id="GO:0046872">
    <property type="term" value="F:metal ion binding"/>
    <property type="evidence" value="ECO:0007669"/>
    <property type="project" value="UniProtKB-KW"/>
</dbReference>
<sequence>MRAAVRDAFERAQVPLLARLVEQSSCTREPEDVELAARIYDDAASALGLTITRHPDPTERYAAHRVYTTPATLDADRALALVGHVDTVFPRAMGFSGFVREGDVARGPGVLDMKSGLTAMLFAIGAVRDADPDAFARLRVRAICVSDEEVGSPSSRALFAALAPRTTAALVFEAGRREDRIVTRRRGGGLWTIVAHGRASHAGAAHAAGINAIHAMSLIVPRLEAITDHARGLTVNVGLFAGGSAKNTVPERAEIGIDARFESARDAAELEARLAAIVAAPFEGLRDVPEKLSQVRFELGGGVTRPPMEASAASQALRLRYEACAARCGLRVGEAPLQGGGSDANLLSAAGVPSIDGLGPWGEHFHETSEWSSLESLARRTEALALFLLHESA</sequence>
<comment type="cofactor">
    <cofactor evidence="1">
        <name>Zn(2+)</name>
        <dbReference type="ChEBI" id="CHEBI:29105"/>
    </cofactor>
</comment>
<feature type="active site" description="Proton acceptor" evidence="5">
    <location>
        <position position="148"/>
    </location>
</feature>
<dbReference type="EMBL" id="CP011125">
    <property type="protein sequence ID" value="AKF08520.1"/>
    <property type="molecule type" value="Genomic_DNA"/>
</dbReference>
<dbReference type="PROSITE" id="PS00758">
    <property type="entry name" value="ARGE_DAPE_CPG2_1"/>
    <property type="match status" value="1"/>
</dbReference>
<dbReference type="Pfam" id="PF07687">
    <property type="entry name" value="M20_dimer"/>
    <property type="match status" value="1"/>
</dbReference>
<dbReference type="Gene3D" id="3.40.630.10">
    <property type="entry name" value="Zn peptidases"/>
    <property type="match status" value="1"/>
</dbReference>
<name>A0A0F6YLN1_9BACT</name>